<proteinExistence type="predicted"/>
<reference evidence="2" key="1">
    <citation type="submission" date="2017-03" db="EMBL/GenBank/DDBJ databases">
        <authorList>
            <person name="Braembl D."/>
        </authorList>
    </citation>
    <scope>NUCLEOTIDE SEQUENCE</scope>
</reference>
<dbReference type="EMBL" id="HAGL01000048">
    <property type="protein sequence ID" value="SMD29075.1"/>
    <property type="molecule type" value="Transcribed_RNA"/>
</dbReference>
<organism evidence="2">
    <name type="scientific">Phidippus regius</name>
    <dbReference type="NCBI Taxonomy" id="1905328"/>
    <lineage>
        <taxon>Eukaryota</taxon>
        <taxon>Metazoa</taxon>
        <taxon>Ecdysozoa</taxon>
        <taxon>Arthropoda</taxon>
        <taxon>Chelicerata</taxon>
        <taxon>Arachnida</taxon>
        <taxon>Araneae</taxon>
        <taxon>Araneomorphae</taxon>
        <taxon>Entelegynae</taxon>
        <taxon>Dionycha</taxon>
        <taxon>Salticidae</taxon>
        <taxon>Salticinae</taxon>
        <taxon>Salticoida</taxon>
        <taxon>Dendryphantini</taxon>
        <taxon>Phidippus</taxon>
    </lineage>
</organism>
<feature type="chain" id="PRO_5036115480" evidence="1">
    <location>
        <begin position="23"/>
        <end position="70"/>
    </location>
</feature>
<dbReference type="EMBL" id="HAGL01000039">
    <property type="protein sequence ID" value="SMD29066.1"/>
    <property type="molecule type" value="Transcribed_RNA"/>
</dbReference>
<evidence type="ECO:0000256" key="1">
    <source>
        <dbReference type="SAM" id="SignalP"/>
    </source>
</evidence>
<evidence type="ECO:0000313" key="2">
    <source>
        <dbReference type="EMBL" id="SMD29075.1"/>
    </source>
</evidence>
<dbReference type="EMBL" id="HAGL01000031">
    <property type="protein sequence ID" value="SMD29058.1"/>
    <property type="molecule type" value="Transcribed_RNA"/>
</dbReference>
<keyword evidence="1" id="KW-0732">Signal</keyword>
<name>A0A482Z8Y2_9ARAC</name>
<reference evidence="2" key="2">
    <citation type="submission" date="2019-03" db="EMBL/GenBank/DDBJ databases">
        <title>Unravelling the molecular evolution of spider venoms.</title>
        <authorList>
            <person name="Pineda S."/>
        </authorList>
    </citation>
    <scope>NUCLEOTIDE SEQUENCE</scope>
</reference>
<feature type="signal peptide" evidence="1">
    <location>
        <begin position="1"/>
        <end position="22"/>
    </location>
</feature>
<dbReference type="AlphaFoldDB" id="A0A482Z8Y2"/>
<dbReference type="EMBL" id="HAGL01000038">
    <property type="protein sequence ID" value="SMD29065.1"/>
    <property type="molecule type" value="Transcribed_RNA"/>
</dbReference>
<sequence>MKATATISFLFVALLFVTMVESFNAEEIEDSVVPEERGYCAERGIKCNDIHCCTGLKCKCKNGDCVCRKG</sequence>
<accession>A0A482Z8Y2</accession>
<protein>
    <submittedName>
        <fullName evidence="2">U5-Saltitoxin-Pre1a_1</fullName>
    </submittedName>
</protein>